<organism evidence="1 2">
    <name type="scientific">Sphingomonas hengshuiensis</name>
    <dbReference type="NCBI Taxonomy" id="1609977"/>
    <lineage>
        <taxon>Bacteria</taxon>
        <taxon>Pseudomonadati</taxon>
        <taxon>Pseudomonadota</taxon>
        <taxon>Alphaproteobacteria</taxon>
        <taxon>Sphingomonadales</taxon>
        <taxon>Sphingomonadaceae</taxon>
        <taxon>Sphingomonas</taxon>
    </lineage>
</organism>
<accession>A0A2W4Z9D0</accession>
<evidence type="ECO:0000313" key="1">
    <source>
        <dbReference type="EMBL" id="PZO78336.1"/>
    </source>
</evidence>
<gene>
    <name evidence="1" type="ORF">DI632_06680</name>
</gene>
<dbReference type="EMBL" id="QFNF01000012">
    <property type="protein sequence ID" value="PZO78336.1"/>
    <property type="molecule type" value="Genomic_DNA"/>
</dbReference>
<dbReference type="AlphaFoldDB" id="A0A2W4Z9D0"/>
<evidence type="ECO:0000313" key="2">
    <source>
        <dbReference type="Proteomes" id="UP000248614"/>
    </source>
</evidence>
<dbReference type="Proteomes" id="UP000248614">
    <property type="component" value="Unassembled WGS sequence"/>
</dbReference>
<protein>
    <submittedName>
        <fullName evidence="1">Uncharacterized protein</fullName>
    </submittedName>
</protein>
<name>A0A2W4Z9D0_9SPHN</name>
<reference evidence="1 2" key="1">
    <citation type="submission" date="2017-08" db="EMBL/GenBank/DDBJ databases">
        <title>Infants hospitalized years apart are colonized by the same room-sourced microbial strains.</title>
        <authorList>
            <person name="Brooks B."/>
            <person name="Olm M.R."/>
            <person name="Firek B.A."/>
            <person name="Baker R."/>
            <person name="Thomas B.C."/>
            <person name="Morowitz M.J."/>
            <person name="Banfield J.F."/>
        </authorList>
    </citation>
    <scope>NUCLEOTIDE SEQUENCE [LARGE SCALE GENOMIC DNA]</scope>
    <source>
        <strain evidence="1">S2_018_000_R3_110</strain>
    </source>
</reference>
<sequence length="64" mass="6759">MADLAGRIMLTHRLAPEHLMAVIDLTHEQAVALITEGRLSMQLDWNSSNGCGCSSTSCSVSNGG</sequence>
<comment type="caution">
    <text evidence="1">The sequence shown here is derived from an EMBL/GenBank/DDBJ whole genome shotgun (WGS) entry which is preliminary data.</text>
</comment>
<proteinExistence type="predicted"/>